<dbReference type="Gene3D" id="2.60.40.10">
    <property type="entry name" value="Immunoglobulins"/>
    <property type="match status" value="1"/>
</dbReference>
<keyword evidence="2" id="KW-0472">Membrane</keyword>
<dbReference type="InterPro" id="IPR013783">
    <property type="entry name" value="Ig-like_fold"/>
</dbReference>
<dbReference type="GO" id="GO:0070062">
    <property type="term" value="C:extracellular exosome"/>
    <property type="evidence" value="ECO:0007669"/>
    <property type="project" value="TreeGrafter"/>
</dbReference>
<dbReference type="GO" id="GO:0050859">
    <property type="term" value="P:negative regulation of B cell receptor signaling pathway"/>
    <property type="evidence" value="ECO:0007669"/>
    <property type="project" value="TreeGrafter"/>
</dbReference>
<dbReference type="InterPro" id="IPR056386">
    <property type="entry name" value="Ig_CD22"/>
</dbReference>
<dbReference type="PANTHER" id="PTHR46958">
    <property type="entry name" value="B-CELL RECEPTOR CD22"/>
    <property type="match status" value="1"/>
</dbReference>
<dbReference type="GO" id="GO:0019903">
    <property type="term" value="F:protein phosphatase binding"/>
    <property type="evidence" value="ECO:0007669"/>
    <property type="project" value="TreeGrafter"/>
</dbReference>
<dbReference type="EMBL" id="JACAGB010000017">
    <property type="protein sequence ID" value="KAF6318274.1"/>
    <property type="molecule type" value="Genomic_DNA"/>
</dbReference>
<comment type="caution">
    <text evidence="10">The sequence shown here is derived from an EMBL/GenBank/DDBJ whole genome shotgun (WGS) entry which is preliminary data.</text>
</comment>
<dbReference type="Pfam" id="PF24518">
    <property type="entry name" value="Ig_CD22"/>
    <property type="match status" value="1"/>
</dbReference>
<evidence type="ECO:0000256" key="6">
    <source>
        <dbReference type="ARBA" id="ARBA00023180"/>
    </source>
</evidence>
<name>A0A7J7UZP5_PIPKU</name>
<dbReference type="GO" id="GO:0009897">
    <property type="term" value="C:external side of plasma membrane"/>
    <property type="evidence" value="ECO:0007669"/>
    <property type="project" value="TreeGrafter"/>
</dbReference>
<accession>A0A7J7UZP5</accession>
<keyword evidence="4" id="KW-0677">Repeat</keyword>
<evidence type="ECO:0000256" key="5">
    <source>
        <dbReference type="ARBA" id="ARBA00022889"/>
    </source>
</evidence>
<keyword evidence="2" id="KW-1003">Cell membrane</keyword>
<keyword evidence="6" id="KW-0325">Glycoprotein</keyword>
<gene>
    <name evidence="10" type="ORF">mPipKuh1_002383</name>
</gene>
<evidence type="ECO:0000256" key="7">
    <source>
        <dbReference type="ARBA" id="ARBA00023319"/>
    </source>
</evidence>
<keyword evidence="5" id="KW-0130">Cell adhesion</keyword>
<evidence type="ECO:0000256" key="2">
    <source>
        <dbReference type="ARBA" id="ARBA00022475"/>
    </source>
</evidence>
<evidence type="ECO:0000259" key="9">
    <source>
        <dbReference type="Pfam" id="PF24518"/>
    </source>
</evidence>
<dbReference type="AlphaFoldDB" id="A0A7J7UZP5"/>
<dbReference type="PANTHER" id="PTHR46958:SF1">
    <property type="entry name" value="B-CELL RECEPTOR CD22"/>
    <property type="match status" value="1"/>
</dbReference>
<comment type="subcellular location">
    <subcellularLocation>
        <location evidence="1">Cell membrane</location>
        <topology evidence="1">Single-pass type I membrane protein</topology>
    </subcellularLocation>
</comment>
<keyword evidence="3 8" id="KW-0732">Signal</keyword>
<evidence type="ECO:0000256" key="3">
    <source>
        <dbReference type="ARBA" id="ARBA00022729"/>
    </source>
</evidence>
<dbReference type="SUPFAM" id="SSF48726">
    <property type="entry name" value="Immunoglobulin"/>
    <property type="match status" value="1"/>
</dbReference>
<dbReference type="InterPro" id="IPR036179">
    <property type="entry name" value="Ig-like_dom_sf"/>
</dbReference>
<evidence type="ECO:0000313" key="11">
    <source>
        <dbReference type="Proteomes" id="UP000558488"/>
    </source>
</evidence>
<proteinExistence type="predicted"/>
<protein>
    <submittedName>
        <fullName evidence="10">CD22 molecule</fullName>
    </submittedName>
</protein>
<reference evidence="10 11" key="1">
    <citation type="journal article" date="2020" name="Nature">
        <title>Six reference-quality genomes reveal evolution of bat adaptations.</title>
        <authorList>
            <person name="Jebb D."/>
            <person name="Huang Z."/>
            <person name="Pippel M."/>
            <person name="Hughes G.M."/>
            <person name="Lavrichenko K."/>
            <person name="Devanna P."/>
            <person name="Winkler S."/>
            <person name="Jermiin L.S."/>
            <person name="Skirmuntt E.C."/>
            <person name="Katzourakis A."/>
            <person name="Burkitt-Gray L."/>
            <person name="Ray D.A."/>
            <person name="Sullivan K.A.M."/>
            <person name="Roscito J.G."/>
            <person name="Kirilenko B.M."/>
            <person name="Davalos L.M."/>
            <person name="Corthals A.P."/>
            <person name="Power M.L."/>
            <person name="Jones G."/>
            <person name="Ransome R.D."/>
            <person name="Dechmann D.K.N."/>
            <person name="Locatelli A.G."/>
            <person name="Puechmaille S.J."/>
            <person name="Fedrigo O."/>
            <person name="Jarvis E.D."/>
            <person name="Hiller M."/>
            <person name="Vernes S.C."/>
            <person name="Myers E.W."/>
            <person name="Teeling E.C."/>
        </authorList>
    </citation>
    <scope>NUCLEOTIDE SEQUENCE [LARGE SCALE GENOMIC DNA]</scope>
    <source>
        <strain evidence="10">MPipKuh1</strain>
        <tissue evidence="10">Flight muscle</tissue>
    </source>
</reference>
<keyword evidence="11" id="KW-1185">Reference proteome</keyword>
<dbReference type="GO" id="GO:0033691">
    <property type="term" value="F:sialic acid binding"/>
    <property type="evidence" value="ECO:0007669"/>
    <property type="project" value="TreeGrafter"/>
</dbReference>
<evidence type="ECO:0000313" key="10">
    <source>
        <dbReference type="EMBL" id="KAF6318274.1"/>
    </source>
</evidence>
<feature type="domain" description="B-cell receptor CD22 first Ig-like" evidence="9">
    <location>
        <begin position="34"/>
        <end position="128"/>
    </location>
</feature>
<evidence type="ECO:0000256" key="4">
    <source>
        <dbReference type="ARBA" id="ARBA00022737"/>
    </source>
</evidence>
<evidence type="ECO:0000256" key="8">
    <source>
        <dbReference type="SAM" id="SignalP"/>
    </source>
</evidence>
<feature type="signal peptide" evidence="8">
    <location>
        <begin position="1"/>
        <end position="19"/>
    </location>
</feature>
<keyword evidence="7" id="KW-0393">Immunoglobulin domain</keyword>
<dbReference type="GO" id="GO:0042113">
    <property type="term" value="P:B cell activation"/>
    <property type="evidence" value="ECO:0007669"/>
    <property type="project" value="TreeGrafter"/>
</dbReference>
<dbReference type="Proteomes" id="UP000558488">
    <property type="component" value="Unassembled WGS sequence"/>
</dbReference>
<feature type="chain" id="PRO_5029604245" evidence="8">
    <location>
        <begin position="20"/>
        <end position="185"/>
    </location>
</feature>
<sequence length="185" mass="21066">MHLLGPLFLLLEYLASSNSHLWKVEHPAILYAWEGACVWIPCHCVIPGMVLENLTVYHNYVYDDKTKNYNGTILYEKIKSQVRVSQERVKFLGDEKSNCTLHIDPVKAQDSGQLGLLMTAKNERWMENIVLNVSNQIAVVPARVISTFPCPLDFPDHPDYLHPEQAHLPATMDSPWQESDLPGLE</sequence>
<organism evidence="10 11">
    <name type="scientific">Pipistrellus kuhlii</name>
    <name type="common">Kuhl's pipistrelle</name>
    <dbReference type="NCBI Taxonomy" id="59472"/>
    <lineage>
        <taxon>Eukaryota</taxon>
        <taxon>Metazoa</taxon>
        <taxon>Chordata</taxon>
        <taxon>Craniata</taxon>
        <taxon>Vertebrata</taxon>
        <taxon>Euteleostomi</taxon>
        <taxon>Mammalia</taxon>
        <taxon>Eutheria</taxon>
        <taxon>Laurasiatheria</taxon>
        <taxon>Chiroptera</taxon>
        <taxon>Yangochiroptera</taxon>
        <taxon>Vespertilionidae</taxon>
        <taxon>Pipistrellus</taxon>
    </lineage>
</organism>
<dbReference type="GO" id="GO:0007155">
    <property type="term" value="P:cell adhesion"/>
    <property type="evidence" value="ECO:0007669"/>
    <property type="project" value="UniProtKB-KW"/>
</dbReference>
<dbReference type="GO" id="GO:0030888">
    <property type="term" value="P:regulation of B cell proliferation"/>
    <property type="evidence" value="ECO:0007669"/>
    <property type="project" value="TreeGrafter"/>
</dbReference>
<evidence type="ECO:0000256" key="1">
    <source>
        <dbReference type="ARBA" id="ARBA00004251"/>
    </source>
</evidence>
<dbReference type="GO" id="GO:0055037">
    <property type="term" value="C:recycling endosome"/>
    <property type="evidence" value="ECO:0007669"/>
    <property type="project" value="TreeGrafter"/>
</dbReference>
<dbReference type="GO" id="GO:0005769">
    <property type="term" value="C:early endosome"/>
    <property type="evidence" value="ECO:0007669"/>
    <property type="project" value="TreeGrafter"/>
</dbReference>
<dbReference type="GO" id="GO:0042609">
    <property type="term" value="F:CD4 receptor binding"/>
    <property type="evidence" value="ECO:0007669"/>
    <property type="project" value="TreeGrafter"/>
</dbReference>